<reference evidence="2 3" key="1">
    <citation type="journal article" date="2019" name="Nat. Ecol. Evol.">
        <title>Megaphylogeny resolves global patterns of mushroom evolution.</title>
        <authorList>
            <person name="Varga T."/>
            <person name="Krizsan K."/>
            <person name="Foldi C."/>
            <person name="Dima B."/>
            <person name="Sanchez-Garcia M."/>
            <person name="Sanchez-Ramirez S."/>
            <person name="Szollosi G.J."/>
            <person name="Szarkandi J.G."/>
            <person name="Papp V."/>
            <person name="Albert L."/>
            <person name="Andreopoulos W."/>
            <person name="Angelini C."/>
            <person name="Antonin V."/>
            <person name="Barry K.W."/>
            <person name="Bougher N.L."/>
            <person name="Buchanan P."/>
            <person name="Buyck B."/>
            <person name="Bense V."/>
            <person name="Catcheside P."/>
            <person name="Chovatia M."/>
            <person name="Cooper J."/>
            <person name="Damon W."/>
            <person name="Desjardin D."/>
            <person name="Finy P."/>
            <person name="Geml J."/>
            <person name="Haridas S."/>
            <person name="Hughes K."/>
            <person name="Justo A."/>
            <person name="Karasinski D."/>
            <person name="Kautmanova I."/>
            <person name="Kiss B."/>
            <person name="Kocsube S."/>
            <person name="Kotiranta H."/>
            <person name="LaButti K.M."/>
            <person name="Lechner B.E."/>
            <person name="Liimatainen K."/>
            <person name="Lipzen A."/>
            <person name="Lukacs Z."/>
            <person name="Mihaltcheva S."/>
            <person name="Morgado L.N."/>
            <person name="Niskanen T."/>
            <person name="Noordeloos M.E."/>
            <person name="Ohm R.A."/>
            <person name="Ortiz-Santana B."/>
            <person name="Ovrebo C."/>
            <person name="Racz N."/>
            <person name="Riley R."/>
            <person name="Savchenko A."/>
            <person name="Shiryaev A."/>
            <person name="Soop K."/>
            <person name="Spirin V."/>
            <person name="Szebenyi C."/>
            <person name="Tomsovsky M."/>
            <person name="Tulloss R.E."/>
            <person name="Uehling J."/>
            <person name="Grigoriev I.V."/>
            <person name="Vagvolgyi C."/>
            <person name="Papp T."/>
            <person name="Martin F.M."/>
            <person name="Miettinen O."/>
            <person name="Hibbett D.S."/>
            <person name="Nagy L.G."/>
        </authorList>
    </citation>
    <scope>NUCLEOTIDE SEQUENCE [LARGE SCALE GENOMIC DNA]</scope>
    <source>
        <strain evidence="2 3">FP101781</strain>
    </source>
</reference>
<evidence type="ECO:0000313" key="2">
    <source>
        <dbReference type="EMBL" id="TEB31386.1"/>
    </source>
</evidence>
<organism evidence="2 3">
    <name type="scientific">Coprinellus micaceus</name>
    <name type="common">Glistening ink-cap mushroom</name>
    <name type="synonym">Coprinus micaceus</name>
    <dbReference type="NCBI Taxonomy" id="71717"/>
    <lineage>
        <taxon>Eukaryota</taxon>
        <taxon>Fungi</taxon>
        <taxon>Dikarya</taxon>
        <taxon>Basidiomycota</taxon>
        <taxon>Agaricomycotina</taxon>
        <taxon>Agaricomycetes</taxon>
        <taxon>Agaricomycetidae</taxon>
        <taxon>Agaricales</taxon>
        <taxon>Agaricineae</taxon>
        <taxon>Psathyrellaceae</taxon>
        <taxon>Coprinellus</taxon>
    </lineage>
</organism>
<dbReference type="Proteomes" id="UP000298030">
    <property type="component" value="Unassembled WGS sequence"/>
</dbReference>
<feature type="compositionally biased region" description="Basic and acidic residues" evidence="1">
    <location>
        <begin position="76"/>
        <end position="93"/>
    </location>
</feature>
<name>A0A4Y7TB41_COPMI</name>
<keyword evidence="3" id="KW-1185">Reference proteome</keyword>
<feature type="region of interest" description="Disordered" evidence="1">
    <location>
        <begin position="51"/>
        <end position="103"/>
    </location>
</feature>
<dbReference type="EMBL" id="QPFP01000019">
    <property type="protein sequence ID" value="TEB31386.1"/>
    <property type="molecule type" value="Genomic_DNA"/>
</dbReference>
<protein>
    <submittedName>
        <fullName evidence="2">Uncharacterized protein</fullName>
    </submittedName>
</protein>
<dbReference type="AlphaFoldDB" id="A0A4Y7TB41"/>
<comment type="caution">
    <text evidence="2">The sequence shown here is derived from an EMBL/GenBank/DDBJ whole genome shotgun (WGS) entry which is preliminary data.</text>
</comment>
<accession>A0A4Y7TB41</accession>
<gene>
    <name evidence="2" type="ORF">FA13DRAFT_364471</name>
</gene>
<evidence type="ECO:0000313" key="3">
    <source>
        <dbReference type="Proteomes" id="UP000298030"/>
    </source>
</evidence>
<proteinExistence type="predicted"/>
<feature type="compositionally biased region" description="Basic residues" evidence="1">
    <location>
        <begin position="51"/>
        <end position="61"/>
    </location>
</feature>
<evidence type="ECO:0000256" key="1">
    <source>
        <dbReference type="SAM" id="MobiDB-lite"/>
    </source>
</evidence>
<sequence length="131" mass="15407">MRKRVRLDDPGMEGWRSWARERFVSDWRLCSDRTDAIRCACLRLCVPDAHRRRRRRKRPRRRYEPRTYEVVGSLEEPARTRHSPGEGEREASERVGVQEGGCAARGRAREMNGEWIAGESAFRVLNTKETH</sequence>